<reference evidence="2 3" key="1">
    <citation type="journal article" date="2018" name="IMA Fungus">
        <title>IMA Genome-F 9: Draft genome sequence of Annulohypoxylon stygium, Aspergillus mulundensis, Berkeleyomyces basicola (syn. Thielaviopsis basicola), Ceratocystis smalleyi, two Cercospora beticola strains, Coleophoma cylindrospora, Fusarium fracticaudum, Phialophora cf. hyalina, and Morchella septimelata.</title>
        <authorList>
            <person name="Wingfield B.D."/>
            <person name="Bills G.F."/>
            <person name="Dong Y."/>
            <person name="Huang W."/>
            <person name="Nel W.J."/>
            <person name="Swalarsk-Parry B.S."/>
            <person name="Vaghefi N."/>
            <person name="Wilken P.M."/>
            <person name="An Z."/>
            <person name="de Beer Z.W."/>
            <person name="De Vos L."/>
            <person name="Chen L."/>
            <person name="Duong T.A."/>
            <person name="Gao Y."/>
            <person name="Hammerbacher A."/>
            <person name="Kikkert J.R."/>
            <person name="Li Y."/>
            <person name="Li H."/>
            <person name="Li K."/>
            <person name="Li Q."/>
            <person name="Liu X."/>
            <person name="Ma X."/>
            <person name="Naidoo K."/>
            <person name="Pethybridge S.J."/>
            <person name="Sun J."/>
            <person name="Steenkamp E.T."/>
            <person name="van der Nest M.A."/>
            <person name="van Wyk S."/>
            <person name="Wingfield M.J."/>
            <person name="Xiong C."/>
            <person name="Yue Q."/>
            <person name="Zhang X."/>
        </authorList>
    </citation>
    <scope>NUCLEOTIDE SEQUENCE [LARGE SCALE GENOMIC DNA]</scope>
    <source>
        <strain evidence="2 3">BP 5553</strain>
    </source>
</reference>
<dbReference type="Proteomes" id="UP000254866">
    <property type="component" value="Unassembled WGS sequence"/>
</dbReference>
<dbReference type="SUPFAM" id="SSF101690">
    <property type="entry name" value="PAZ domain"/>
    <property type="match status" value="1"/>
</dbReference>
<comment type="caution">
    <text evidence="2">The sequence shown here is derived from an EMBL/GenBank/DDBJ whole genome shotgun (WGS) entry which is preliminary data.</text>
</comment>
<dbReference type="RefSeq" id="XP_031864748.1">
    <property type="nucleotide sequence ID" value="XM_032019041.1"/>
</dbReference>
<dbReference type="InterPro" id="IPR003165">
    <property type="entry name" value="Piwi"/>
</dbReference>
<organism evidence="2 3">
    <name type="scientific">Venustampulla echinocandica</name>
    <dbReference type="NCBI Taxonomy" id="2656787"/>
    <lineage>
        <taxon>Eukaryota</taxon>
        <taxon>Fungi</taxon>
        <taxon>Dikarya</taxon>
        <taxon>Ascomycota</taxon>
        <taxon>Pezizomycotina</taxon>
        <taxon>Leotiomycetes</taxon>
        <taxon>Helotiales</taxon>
        <taxon>Pleuroascaceae</taxon>
        <taxon>Venustampulla</taxon>
    </lineage>
</organism>
<evidence type="ECO:0000313" key="3">
    <source>
        <dbReference type="Proteomes" id="UP000254866"/>
    </source>
</evidence>
<evidence type="ECO:0000313" key="2">
    <source>
        <dbReference type="EMBL" id="RDL30140.1"/>
    </source>
</evidence>
<dbReference type="GeneID" id="43603267"/>
<dbReference type="Gene3D" id="3.40.50.2300">
    <property type="match status" value="1"/>
</dbReference>
<name>A0A370T992_9HELO</name>
<dbReference type="PANTHER" id="PTHR22891">
    <property type="entry name" value="EUKARYOTIC TRANSLATION INITIATION FACTOR 2C"/>
    <property type="match status" value="1"/>
</dbReference>
<sequence length="307" mass="33717">MEYPHIKLREQLPVLNVGSPDRPSYLATEVCEVLLGQVIKRRLSPDQILEMIKFACRKTWENCDSIVGDGKATLGLNLLSNPFLGKMGLEVGRSLITVAAPGSLGPWTYILFNSNRPRAGFGPCFVHQNVMKFKDFVNCAGIDSNGFIQSPPDPVINPSDGEDAANKMAIDSILSRMHTAPKKPRFVPAILPSSNVAIHNSIKTSADTKHGIHTVCVVASKFLKEQRQDQYFGNISLKFNLKAGGINNTVDLAKLGIVGQGKTMLVGLDATHPSPRREGSWPAPMALWVSGLHLLPFRKGARRWYHL</sequence>
<dbReference type="AlphaFoldDB" id="A0A370T992"/>
<dbReference type="GO" id="GO:0003676">
    <property type="term" value="F:nucleic acid binding"/>
    <property type="evidence" value="ECO:0007669"/>
    <property type="project" value="InterPro"/>
</dbReference>
<evidence type="ECO:0000259" key="1">
    <source>
        <dbReference type="PROSITE" id="PS50822"/>
    </source>
</evidence>
<dbReference type="OrthoDB" id="5429193at2759"/>
<feature type="domain" description="Piwi" evidence="1">
    <location>
        <begin position="186"/>
        <end position="274"/>
    </location>
</feature>
<protein>
    <recommendedName>
        <fullName evidence="1">Piwi domain-containing protein</fullName>
    </recommendedName>
</protein>
<accession>A0A370T992</accession>
<dbReference type="Gene3D" id="2.170.260.10">
    <property type="entry name" value="paz domain"/>
    <property type="match status" value="1"/>
</dbReference>
<dbReference type="InterPro" id="IPR036085">
    <property type="entry name" value="PAZ_dom_sf"/>
</dbReference>
<dbReference type="InterPro" id="IPR012337">
    <property type="entry name" value="RNaseH-like_sf"/>
</dbReference>
<proteinExistence type="predicted"/>
<dbReference type="STRING" id="2656787.A0A370T992"/>
<dbReference type="SUPFAM" id="SSF53098">
    <property type="entry name" value="Ribonuclease H-like"/>
    <property type="match status" value="1"/>
</dbReference>
<gene>
    <name evidence="2" type="ORF">BP5553_10418</name>
</gene>
<keyword evidence="3" id="KW-1185">Reference proteome</keyword>
<dbReference type="Pfam" id="PF02171">
    <property type="entry name" value="Piwi"/>
    <property type="match status" value="1"/>
</dbReference>
<dbReference type="EMBL" id="NPIC01000016">
    <property type="protein sequence ID" value="RDL30140.1"/>
    <property type="molecule type" value="Genomic_DNA"/>
</dbReference>
<dbReference type="PROSITE" id="PS50822">
    <property type="entry name" value="PIWI"/>
    <property type="match status" value="1"/>
</dbReference>